<accession>A0A0K2UWM6</accession>
<sequence>MGFMSAWNPLIFNDFKLSGSHGCFIGLCTKVNSGISIRMWYRNKELSFQLLKNIIHNNHINECDTLLNILDYLNSLSTSDFASENSTETNVADEIESVIKRLQNLNPHFTIMPPSKRFFTEEVQHMDVCFVYVMEKF</sequence>
<evidence type="ECO:0000313" key="1">
    <source>
        <dbReference type="EMBL" id="CDW42663.1"/>
    </source>
</evidence>
<organism evidence="1">
    <name type="scientific">Lepeophtheirus salmonis</name>
    <name type="common">Salmon louse</name>
    <name type="synonym">Caligus salmonis</name>
    <dbReference type="NCBI Taxonomy" id="72036"/>
    <lineage>
        <taxon>Eukaryota</taxon>
        <taxon>Metazoa</taxon>
        <taxon>Ecdysozoa</taxon>
        <taxon>Arthropoda</taxon>
        <taxon>Crustacea</taxon>
        <taxon>Multicrustacea</taxon>
        <taxon>Hexanauplia</taxon>
        <taxon>Copepoda</taxon>
        <taxon>Siphonostomatoida</taxon>
        <taxon>Caligidae</taxon>
        <taxon>Lepeophtheirus</taxon>
    </lineage>
</organism>
<dbReference type="EMBL" id="HACA01025302">
    <property type="protein sequence ID" value="CDW42663.1"/>
    <property type="molecule type" value="Transcribed_RNA"/>
</dbReference>
<reference evidence="1" key="1">
    <citation type="submission" date="2014-05" db="EMBL/GenBank/DDBJ databases">
        <authorList>
            <person name="Chronopoulou M."/>
        </authorList>
    </citation>
    <scope>NUCLEOTIDE SEQUENCE</scope>
    <source>
        <tissue evidence="1">Whole organism</tissue>
    </source>
</reference>
<proteinExistence type="predicted"/>
<protein>
    <submittedName>
        <fullName evidence="1">Uncharacterized protein</fullName>
    </submittedName>
</protein>
<feature type="non-terminal residue" evidence="1">
    <location>
        <position position="137"/>
    </location>
</feature>
<dbReference type="AlphaFoldDB" id="A0A0K2UWM6"/>
<name>A0A0K2UWM6_LEPSM</name>